<dbReference type="EMBL" id="JANPWB010000001">
    <property type="protein sequence ID" value="KAJ1217063.1"/>
    <property type="molecule type" value="Genomic_DNA"/>
</dbReference>
<organism evidence="2 3">
    <name type="scientific">Pleurodeles waltl</name>
    <name type="common">Iberian ribbed newt</name>
    <dbReference type="NCBI Taxonomy" id="8319"/>
    <lineage>
        <taxon>Eukaryota</taxon>
        <taxon>Metazoa</taxon>
        <taxon>Chordata</taxon>
        <taxon>Craniata</taxon>
        <taxon>Vertebrata</taxon>
        <taxon>Euteleostomi</taxon>
        <taxon>Amphibia</taxon>
        <taxon>Batrachia</taxon>
        <taxon>Caudata</taxon>
        <taxon>Salamandroidea</taxon>
        <taxon>Salamandridae</taxon>
        <taxon>Pleurodelinae</taxon>
        <taxon>Pleurodeles</taxon>
    </lineage>
</organism>
<proteinExistence type="predicted"/>
<sequence>MSKKTHIKPLPKTVPKEAAPARCAAAPACRAGLSAGRRGQHGAVRGEPARSRAEPIVLHAGGAPRTAEQQTGDKQTDSVGYQVLYNAGARARSGGSGTPAAVGEALLRRPFPGRAQPERTPRLRRSSFLWRAPPPTVTRPLPASCSRHLLRAPTLPRPLVPSTGASHPRPLREPSPQAPPGRAEGSVDPRVSRLAATSSAPATPNGACSALVRLEPGKCAAPRACLPLLGSGLHLGSACL</sequence>
<dbReference type="AlphaFoldDB" id="A0AAV7WVC3"/>
<feature type="region of interest" description="Disordered" evidence="1">
    <location>
        <begin position="108"/>
        <end position="206"/>
    </location>
</feature>
<feature type="region of interest" description="Disordered" evidence="1">
    <location>
        <begin position="1"/>
        <end position="21"/>
    </location>
</feature>
<accession>A0AAV7WVC3</accession>
<keyword evidence="3" id="KW-1185">Reference proteome</keyword>
<feature type="region of interest" description="Disordered" evidence="1">
    <location>
        <begin position="33"/>
        <end position="53"/>
    </location>
</feature>
<evidence type="ECO:0000256" key="1">
    <source>
        <dbReference type="SAM" id="MobiDB-lite"/>
    </source>
</evidence>
<dbReference type="Proteomes" id="UP001066276">
    <property type="component" value="Chromosome 1_1"/>
</dbReference>
<name>A0AAV7WVC3_PLEWA</name>
<gene>
    <name evidence="2" type="ORF">NDU88_004658</name>
</gene>
<reference evidence="2" key="1">
    <citation type="journal article" date="2022" name="bioRxiv">
        <title>Sequencing and chromosome-scale assembly of the giantPleurodeles waltlgenome.</title>
        <authorList>
            <person name="Brown T."/>
            <person name="Elewa A."/>
            <person name="Iarovenko S."/>
            <person name="Subramanian E."/>
            <person name="Araus A.J."/>
            <person name="Petzold A."/>
            <person name="Susuki M."/>
            <person name="Suzuki K.-i.T."/>
            <person name="Hayashi T."/>
            <person name="Toyoda A."/>
            <person name="Oliveira C."/>
            <person name="Osipova E."/>
            <person name="Leigh N.D."/>
            <person name="Simon A."/>
            <person name="Yun M.H."/>
        </authorList>
    </citation>
    <scope>NUCLEOTIDE SEQUENCE</scope>
    <source>
        <strain evidence="2">20211129_DDA</strain>
        <tissue evidence="2">Liver</tissue>
    </source>
</reference>
<protein>
    <submittedName>
        <fullName evidence="2">Uncharacterized protein</fullName>
    </submittedName>
</protein>
<evidence type="ECO:0000313" key="2">
    <source>
        <dbReference type="EMBL" id="KAJ1217063.1"/>
    </source>
</evidence>
<evidence type="ECO:0000313" key="3">
    <source>
        <dbReference type="Proteomes" id="UP001066276"/>
    </source>
</evidence>
<comment type="caution">
    <text evidence="2">The sequence shown here is derived from an EMBL/GenBank/DDBJ whole genome shotgun (WGS) entry which is preliminary data.</text>
</comment>